<dbReference type="Gene3D" id="3.40.50.2000">
    <property type="entry name" value="Glycogen Phosphorylase B"/>
    <property type="match status" value="1"/>
</dbReference>
<evidence type="ECO:0000256" key="1">
    <source>
        <dbReference type="ARBA" id="ARBA00022676"/>
    </source>
</evidence>
<gene>
    <name evidence="3" type="ORF">EOS_37285</name>
</gene>
<accession>A0A0J1CKB8</accession>
<comment type="caution">
    <text evidence="3">The sequence shown here is derived from an EMBL/GenBank/DDBJ whole genome shotgun (WGS) entry which is preliminary data.</text>
</comment>
<dbReference type="PATRIC" id="fig|908627.4.peg.8359"/>
<dbReference type="GO" id="GO:0008713">
    <property type="term" value="F:ADP-heptose-lipopolysaccharide heptosyltransferase activity"/>
    <property type="evidence" value="ECO:0007669"/>
    <property type="project" value="TreeGrafter"/>
</dbReference>
<dbReference type="GO" id="GO:0005829">
    <property type="term" value="C:cytosol"/>
    <property type="evidence" value="ECO:0007669"/>
    <property type="project" value="TreeGrafter"/>
</dbReference>
<evidence type="ECO:0000313" key="4">
    <source>
        <dbReference type="Proteomes" id="UP000035963"/>
    </source>
</evidence>
<evidence type="ECO:0000313" key="3">
    <source>
        <dbReference type="EMBL" id="KLU21147.1"/>
    </source>
</evidence>
<dbReference type="InterPro" id="IPR002201">
    <property type="entry name" value="Glyco_trans_9"/>
</dbReference>
<keyword evidence="1" id="KW-0328">Glycosyltransferase</keyword>
<dbReference type="OrthoDB" id="9797795at2"/>
<dbReference type="InterPro" id="IPR051199">
    <property type="entry name" value="LPS_LOS_Heptosyltrfase"/>
</dbReference>
<proteinExistence type="predicted"/>
<dbReference type="SUPFAM" id="SSF53756">
    <property type="entry name" value="UDP-Glycosyltransferase/glycogen phosphorylase"/>
    <property type="match status" value="1"/>
</dbReference>
<dbReference type="Proteomes" id="UP000035963">
    <property type="component" value="Unassembled WGS sequence"/>
</dbReference>
<keyword evidence="4" id="KW-1185">Reference proteome</keyword>
<protein>
    <submittedName>
        <fullName evidence="3">ADP-heptose--LPS heptosyltransferase</fullName>
    </submittedName>
</protein>
<dbReference type="RefSeq" id="WP_047897240.1">
    <property type="nucleotide sequence ID" value="NZ_AEJF01000229.1"/>
</dbReference>
<dbReference type="PANTHER" id="PTHR30160:SF1">
    <property type="entry name" value="LIPOPOLYSACCHARIDE 1,2-N-ACETYLGLUCOSAMINETRANSFERASE-RELATED"/>
    <property type="match status" value="1"/>
</dbReference>
<keyword evidence="2 3" id="KW-0808">Transferase</keyword>
<sequence length="302" mass="33774">MPHATQPLSSVALILSSALGDSLLMMTVARNLRLNGIAVTVFGQQINNMRSWFPGIDIEPELRLDDCAAKLARFDTVIQLHANKPFINLERLHPKVLILAHLCSANSTDSMAERLTRFCRDELRLAQVDKGNGITPLPGLQHRHRPLRVAIHPMASTTDKCWLPSRFISLAIKLRDSGFDPQFVVAPEEREHWTHIERLGLTLADLGPLDQVAAWLYECGWFIGNDSGIGHLASSLQIPTLSLFMRRGTARTWRPGWGVGQVLIGSAFLPTGRLKERYWKYMLSVNKVADAFDRLRALTANA</sequence>
<reference evidence="3 4" key="1">
    <citation type="journal article" date="2015" name="Genome Announc.">
        <title>Draft Genome Sequence of Burkholderia sp. Strain PML1(12), an Ectomycorrhizosphere-Inhabiting Bacterium with Effective Mineral-Weathering Ability.</title>
        <authorList>
            <person name="Uroz S."/>
            <person name="Oger P."/>
        </authorList>
    </citation>
    <scope>NUCLEOTIDE SEQUENCE [LARGE SCALE GENOMIC DNA]</scope>
    <source>
        <strain evidence="4">PML1(12)</strain>
    </source>
</reference>
<evidence type="ECO:0000256" key="2">
    <source>
        <dbReference type="ARBA" id="ARBA00022679"/>
    </source>
</evidence>
<dbReference type="GO" id="GO:0009244">
    <property type="term" value="P:lipopolysaccharide core region biosynthetic process"/>
    <property type="evidence" value="ECO:0007669"/>
    <property type="project" value="TreeGrafter"/>
</dbReference>
<dbReference type="EMBL" id="AEJF01000229">
    <property type="protein sequence ID" value="KLU21147.1"/>
    <property type="molecule type" value="Genomic_DNA"/>
</dbReference>
<organism evidence="3 4">
    <name type="scientific">Caballeronia mineralivorans PML1(12)</name>
    <dbReference type="NCBI Taxonomy" id="908627"/>
    <lineage>
        <taxon>Bacteria</taxon>
        <taxon>Pseudomonadati</taxon>
        <taxon>Pseudomonadota</taxon>
        <taxon>Betaproteobacteria</taxon>
        <taxon>Burkholderiales</taxon>
        <taxon>Burkholderiaceae</taxon>
        <taxon>Caballeronia</taxon>
    </lineage>
</organism>
<dbReference type="AlphaFoldDB" id="A0A0J1CKB8"/>
<dbReference type="PANTHER" id="PTHR30160">
    <property type="entry name" value="TETRAACYLDISACCHARIDE 4'-KINASE-RELATED"/>
    <property type="match status" value="1"/>
</dbReference>
<dbReference type="Pfam" id="PF01075">
    <property type="entry name" value="Glyco_transf_9"/>
    <property type="match status" value="1"/>
</dbReference>
<name>A0A0J1CKB8_9BURK</name>